<dbReference type="Gene3D" id="3.90.226.10">
    <property type="entry name" value="2-enoyl-CoA Hydratase, Chain A, domain 1"/>
    <property type="match status" value="1"/>
</dbReference>
<dbReference type="AlphaFoldDB" id="A0A7C1CWQ0"/>
<dbReference type="SUPFAM" id="SSF52096">
    <property type="entry name" value="ClpP/crotonase"/>
    <property type="match status" value="1"/>
</dbReference>
<dbReference type="PANTHER" id="PTHR43602:SF1">
    <property type="entry name" value="ENOYL-COA HYDRATASE DOMAIN-CONTAINING PROTEIN 3, MITOCHONDRIAL"/>
    <property type="match status" value="1"/>
</dbReference>
<dbReference type="EMBL" id="DSBT01000366">
    <property type="protein sequence ID" value="HDP78858.1"/>
    <property type="molecule type" value="Genomic_DNA"/>
</dbReference>
<keyword evidence="1" id="KW-0276">Fatty acid metabolism</keyword>
<gene>
    <name evidence="4" type="ORF">ENN47_11920</name>
</gene>
<evidence type="ECO:0000256" key="2">
    <source>
        <dbReference type="ARBA" id="ARBA00022946"/>
    </source>
</evidence>
<keyword evidence="3" id="KW-0443">Lipid metabolism</keyword>
<reference evidence="4" key="1">
    <citation type="journal article" date="2020" name="mSystems">
        <title>Genome- and Community-Level Interaction Insights into Carbon Utilization and Element Cycling Functions of Hydrothermarchaeota in Hydrothermal Sediment.</title>
        <authorList>
            <person name="Zhou Z."/>
            <person name="Liu Y."/>
            <person name="Xu W."/>
            <person name="Pan J."/>
            <person name="Luo Z.H."/>
            <person name="Li M."/>
        </authorList>
    </citation>
    <scope>NUCLEOTIDE SEQUENCE [LARGE SCALE GENOMIC DNA]</scope>
    <source>
        <strain evidence="4">SpSt-1179</strain>
    </source>
</reference>
<protein>
    <submittedName>
        <fullName evidence="4">Enoyl-CoA hydratase/isomerase family protein</fullName>
    </submittedName>
</protein>
<dbReference type="CDD" id="cd06558">
    <property type="entry name" value="crotonase-like"/>
    <property type="match status" value="1"/>
</dbReference>
<comment type="caution">
    <text evidence="4">The sequence shown here is derived from an EMBL/GenBank/DDBJ whole genome shotgun (WGS) entry which is preliminary data.</text>
</comment>
<proteinExistence type="predicted"/>
<evidence type="ECO:0000313" key="4">
    <source>
        <dbReference type="EMBL" id="HDP78858.1"/>
    </source>
</evidence>
<evidence type="ECO:0000256" key="1">
    <source>
        <dbReference type="ARBA" id="ARBA00022832"/>
    </source>
</evidence>
<dbReference type="PANTHER" id="PTHR43602">
    <property type="match status" value="1"/>
</dbReference>
<dbReference type="Proteomes" id="UP000886198">
    <property type="component" value="Unassembled WGS sequence"/>
</dbReference>
<organism evidence="4">
    <name type="scientific">Mesotoga infera</name>
    <dbReference type="NCBI Taxonomy" id="1236046"/>
    <lineage>
        <taxon>Bacteria</taxon>
        <taxon>Thermotogati</taxon>
        <taxon>Thermotogota</taxon>
        <taxon>Thermotogae</taxon>
        <taxon>Kosmotogales</taxon>
        <taxon>Kosmotogaceae</taxon>
        <taxon>Mesotoga</taxon>
    </lineage>
</organism>
<dbReference type="Pfam" id="PF00378">
    <property type="entry name" value="ECH_1"/>
    <property type="match status" value="1"/>
</dbReference>
<dbReference type="InterPro" id="IPR001753">
    <property type="entry name" value="Enoyl-CoA_hydra/iso"/>
</dbReference>
<evidence type="ECO:0000256" key="3">
    <source>
        <dbReference type="ARBA" id="ARBA00023098"/>
    </source>
</evidence>
<dbReference type="InterPro" id="IPR029045">
    <property type="entry name" value="ClpP/crotonase-like_dom_sf"/>
</dbReference>
<keyword evidence="2" id="KW-0809">Transit peptide</keyword>
<name>A0A7C1CWQ0_9BACT</name>
<sequence>MDYTEVIVGKKNHIATITLNRPEKLNKFTERLSLELNEALLQLDNDSETRVIVIKGSGKAFCAGIDLNELRNKTPIEVHHAVTLMERMTLTIAEIRKPVIVSVHKVAVANGIGVVASADLAIATDDTKFGATAVKVGLFCMGPAIPLARCVGRKKALEMLLTGDLIDSAEALRIGLMNKVVSAENLENSTMKLAEKISAFSPLAVQMGKRSFYKTVDLNSRSAFEIANYDFSLLASTEDGQKGSTAFLENANPNGNLSNPQKVSVVYRPRSRDFDIDVRIYIVEIILAGLFCL</sequence>
<dbReference type="InterPro" id="IPR052377">
    <property type="entry name" value="Mitochondrial_ECH-domain"/>
</dbReference>
<accession>A0A7C1CWQ0</accession>
<dbReference type="GO" id="GO:0006631">
    <property type="term" value="P:fatty acid metabolic process"/>
    <property type="evidence" value="ECO:0007669"/>
    <property type="project" value="UniProtKB-KW"/>
</dbReference>
<dbReference type="GO" id="GO:0016836">
    <property type="term" value="F:hydro-lyase activity"/>
    <property type="evidence" value="ECO:0007669"/>
    <property type="project" value="TreeGrafter"/>
</dbReference>